<name>A0A7J0C856_9ACTN</name>
<feature type="transmembrane region" description="Helical" evidence="2">
    <location>
        <begin position="27"/>
        <end position="46"/>
    </location>
</feature>
<dbReference type="EMBL" id="BLWC01000001">
    <property type="protein sequence ID" value="GFM98103.1"/>
    <property type="molecule type" value="Genomic_DNA"/>
</dbReference>
<dbReference type="RefSeq" id="WP_173313979.1">
    <property type="nucleotide sequence ID" value="NZ_BAAAUE010000014.1"/>
</dbReference>
<dbReference type="AlphaFoldDB" id="A0A7J0C856"/>
<keyword evidence="2" id="KW-0472">Membrane</keyword>
<feature type="region of interest" description="Disordered" evidence="1">
    <location>
        <begin position="1"/>
        <end position="21"/>
    </location>
</feature>
<comment type="caution">
    <text evidence="3">The sequence shown here is derived from an EMBL/GenBank/DDBJ whole genome shotgun (WGS) entry which is preliminary data.</text>
</comment>
<evidence type="ECO:0000313" key="5">
    <source>
        <dbReference type="Proteomes" id="UP000498980"/>
    </source>
</evidence>
<feature type="transmembrane region" description="Helical" evidence="2">
    <location>
        <begin position="88"/>
        <end position="107"/>
    </location>
</feature>
<sequence length="137" mass="13963">MATHAAMPSRGPQGSGARGTARHHSPLAWALPLALGVIFGLYAAFIERDGGPATGGQVVLGLVSGAALAALCFVLGRCRHALPRELRAAAFGALTACAIGFLVSLTNSGVVRSAVMGVSVGAGVFCVAFYVYYTRED</sequence>
<gene>
    <name evidence="4" type="ORF">HEB29_002743</name>
    <name evidence="3" type="ORF">Sfulv_29140</name>
</gene>
<keyword evidence="2" id="KW-0812">Transmembrane</keyword>
<protein>
    <submittedName>
        <fullName evidence="3">Uncharacterized protein</fullName>
    </submittedName>
</protein>
<organism evidence="3 5">
    <name type="scientific">Streptomyces fulvorobeus</name>
    <dbReference type="NCBI Taxonomy" id="284028"/>
    <lineage>
        <taxon>Bacteria</taxon>
        <taxon>Bacillati</taxon>
        <taxon>Actinomycetota</taxon>
        <taxon>Actinomycetes</taxon>
        <taxon>Kitasatosporales</taxon>
        <taxon>Streptomycetaceae</taxon>
        <taxon>Streptomyces</taxon>
    </lineage>
</organism>
<reference evidence="3 5" key="1">
    <citation type="submission" date="2020-05" db="EMBL/GenBank/DDBJ databases">
        <title>Whole genome shotgun sequence of Streptomyces fulvorobeus NBRC 15897.</title>
        <authorList>
            <person name="Komaki H."/>
            <person name="Tamura T."/>
        </authorList>
    </citation>
    <scope>NUCLEOTIDE SEQUENCE [LARGE SCALE GENOMIC DNA]</scope>
    <source>
        <strain evidence="3 5">NBRC 15897</strain>
    </source>
</reference>
<dbReference type="EMBL" id="JACCCF010000001">
    <property type="protein sequence ID" value="NYE41732.1"/>
    <property type="molecule type" value="Genomic_DNA"/>
</dbReference>
<feature type="transmembrane region" description="Helical" evidence="2">
    <location>
        <begin position="58"/>
        <end position="76"/>
    </location>
</feature>
<evidence type="ECO:0000313" key="3">
    <source>
        <dbReference type="EMBL" id="GFM98103.1"/>
    </source>
</evidence>
<keyword evidence="5" id="KW-1185">Reference proteome</keyword>
<evidence type="ECO:0000313" key="4">
    <source>
        <dbReference type="EMBL" id="NYE41732.1"/>
    </source>
</evidence>
<keyword evidence="2" id="KW-1133">Transmembrane helix</keyword>
<evidence type="ECO:0000313" key="6">
    <source>
        <dbReference type="Proteomes" id="UP000530403"/>
    </source>
</evidence>
<dbReference type="Proteomes" id="UP000530403">
    <property type="component" value="Unassembled WGS sequence"/>
</dbReference>
<feature type="transmembrane region" description="Helical" evidence="2">
    <location>
        <begin position="113"/>
        <end position="133"/>
    </location>
</feature>
<evidence type="ECO:0000256" key="1">
    <source>
        <dbReference type="SAM" id="MobiDB-lite"/>
    </source>
</evidence>
<accession>A0A7J0C856</accession>
<proteinExistence type="predicted"/>
<evidence type="ECO:0000256" key="2">
    <source>
        <dbReference type="SAM" id="Phobius"/>
    </source>
</evidence>
<dbReference type="Proteomes" id="UP000498980">
    <property type="component" value="Unassembled WGS sequence"/>
</dbReference>
<reference evidence="4 6" key="2">
    <citation type="submission" date="2020-07" db="EMBL/GenBank/DDBJ databases">
        <title>Sequencing the genomes of 1000 actinobacteria strains.</title>
        <authorList>
            <person name="Klenk H.-P."/>
        </authorList>
    </citation>
    <scope>NUCLEOTIDE SEQUENCE [LARGE SCALE GENOMIC DNA]</scope>
    <source>
        <strain evidence="4 6">DSM 41455</strain>
    </source>
</reference>